<evidence type="ECO:0008006" key="4">
    <source>
        <dbReference type="Google" id="ProtNLM"/>
    </source>
</evidence>
<organism evidence="2 3">
    <name type="scientific">Actinomadura decatromicini</name>
    <dbReference type="NCBI Taxonomy" id="2604572"/>
    <lineage>
        <taxon>Bacteria</taxon>
        <taxon>Bacillati</taxon>
        <taxon>Actinomycetota</taxon>
        <taxon>Actinomycetes</taxon>
        <taxon>Streptosporangiales</taxon>
        <taxon>Thermomonosporaceae</taxon>
        <taxon>Actinomadura</taxon>
    </lineage>
</organism>
<feature type="transmembrane region" description="Helical" evidence="1">
    <location>
        <begin position="106"/>
        <end position="128"/>
    </location>
</feature>
<dbReference type="AlphaFoldDB" id="A0A5D3FZI6"/>
<keyword evidence="1" id="KW-1133">Transmembrane helix</keyword>
<feature type="transmembrane region" description="Helical" evidence="1">
    <location>
        <begin position="188"/>
        <end position="211"/>
    </location>
</feature>
<feature type="transmembrane region" description="Helical" evidence="1">
    <location>
        <begin position="74"/>
        <end position="94"/>
    </location>
</feature>
<evidence type="ECO:0000313" key="3">
    <source>
        <dbReference type="Proteomes" id="UP000323505"/>
    </source>
</evidence>
<evidence type="ECO:0000256" key="1">
    <source>
        <dbReference type="SAM" id="Phobius"/>
    </source>
</evidence>
<protein>
    <recommendedName>
        <fullName evidence="4">Tat (Twin-arginine translocation) pathway signal sequence</fullName>
    </recommendedName>
</protein>
<gene>
    <name evidence="2" type="ORF">FXF68_03555</name>
</gene>
<name>A0A5D3FZI6_9ACTN</name>
<keyword evidence="1" id="KW-0812">Transmembrane</keyword>
<proteinExistence type="predicted"/>
<reference evidence="2 3" key="1">
    <citation type="submission" date="2019-08" db="EMBL/GenBank/DDBJ databases">
        <title>Actinomadura sp. nov. CYP1-5 isolated from mountain soil.</title>
        <authorList>
            <person name="Songsumanus A."/>
            <person name="Kuncharoen N."/>
            <person name="Kudo T."/>
            <person name="Yuki M."/>
            <person name="Igarashi Y."/>
            <person name="Tanasupawat S."/>
        </authorList>
    </citation>
    <scope>NUCLEOTIDE SEQUENCE [LARGE SCALE GENOMIC DNA]</scope>
    <source>
        <strain evidence="2 3">CYP1-5</strain>
    </source>
</reference>
<keyword evidence="3" id="KW-1185">Reference proteome</keyword>
<dbReference type="Proteomes" id="UP000323505">
    <property type="component" value="Unassembled WGS sequence"/>
</dbReference>
<comment type="caution">
    <text evidence="2">The sequence shown here is derived from an EMBL/GenBank/DDBJ whole genome shotgun (WGS) entry which is preliminary data.</text>
</comment>
<keyword evidence="1" id="KW-0472">Membrane</keyword>
<evidence type="ECO:0000313" key="2">
    <source>
        <dbReference type="EMBL" id="TYK53603.1"/>
    </source>
</evidence>
<dbReference type="EMBL" id="VSRQ01000001">
    <property type="protein sequence ID" value="TYK53603.1"/>
    <property type="molecule type" value="Genomic_DNA"/>
</dbReference>
<accession>A0A5D3FZI6</accession>
<feature type="transmembrane region" description="Helical" evidence="1">
    <location>
        <begin position="227"/>
        <end position="248"/>
    </location>
</feature>
<sequence>MLVVLVAALGVAFVFVPWILAGVGSGGGFDDEPDLRDAVRESFVAYWRSGDRDVTPGLDRVVDYWFRFHLVKGAISALMLGVLIALGIIVWKAFVRADALGAGKRAALVSAGVVVSLGAVFSLAALMANVQGLVAPLSSLMPMLMSGGKADPALTSTLGQVRGQLAASPGAGGHSPALDLLIDDFARYHAAMAVTAATVLAVFIALSVALWRRFARTDRSGRRARRVLASFGALTVLLSLALIVVTVANTYTAGHSAPALQAFFNGSW</sequence>